<keyword evidence="3" id="KW-1185">Reference proteome</keyword>
<organism evidence="2 3">
    <name type="scientific">Roseiflexus castenholzii (strain DSM 13941 / HLO8)</name>
    <dbReference type="NCBI Taxonomy" id="383372"/>
    <lineage>
        <taxon>Bacteria</taxon>
        <taxon>Bacillati</taxon>
        <taxon>Chloroflexota</taxon>
        <taxon>Chloroflexia</taxon>
        <taxon>Chloroflexales</taxon>
        <taxon>Roseiflexineae</taxon>
        <taxon>Roseiflexaceae</taxon>
        <taxon>Roseiflexus</taxon>
    </lineage>
</organism>
<dbReference type="GO" id="GO:0030488">
    <property type="term" value="P:tRNA methylation"/>
    <property type="evidence" value="ECO:0007669"/>
    <property type="project" value="TreeGrafter"/>
</dbReference>
<dbReference type="OrthoDB" id="9809404at2"/>
<keyword evidence="2" id="KW-0808">Transferase</keyword>
<dbReference type="Pfam" id="PF01170">
    <property type="entry name" value="UPF0020"/>
    <property type="match status" value="1"/>
</dbReference>
<reference evidence="2 3" key="1">
    <citation type="submission" date="2007-08" db="EMBL/GenBank/DDBJ databases">
        <title>Complete sequence of Roseiflexus castenholzii DSM 13941.</title>
        <authorList>
            <consortium name="US DOE Joint Genome Institute"/>
            <person name="Copeland A."/>
            <person name="Lucas S."/>
            <person name="Lapidus A."/>
            <person name="Barry K."/>
            <person name="Glavina del Rio T."/>
            <person name="Dalin E."/>
            <person name="Tice H."/>
            <person name="Pitluck S."/>
            <person name="Thompson L.S."/>
            <person name="Brettin T."/>
            <person name="Bruce D."/>
            <person name="Detter J.C."/>
            <person name="Han C."/>
            <person name="Tapia R."/>
            <person name="Schmutz J."/>
            <person name="Larimer F."/>
            <person name="Land M."/>
            <person name="Hauser L."/>
            <person name="Kyrpides N."/>
            <person name="Mikhailova N."/>
            <person name="Bryant D.A."/>
            <person name="Hanada S."/>
            <person name="Tsukatani Y."/>
            <person name="Richardson P."/>
        </authorList>
    </citation>
    <scope>NUCLEOTIDE SEQUENCE [LARGE SCALE GENOMIC DNA]</scope>
    <source>
        <strain evidence="3">DSM 13941 / HLO8</strain>
    </source>
</reference>
<gene>
    <name evidence="2" type="ordered locus">Rcas_2582</name>
</gene>
<dbReference type="SUPFAM" id="SSF53335">
    <property type="entry name" value="S-adenosyl-L-methionine-dependent methyltransferases"/>
    <property type="match status" value="1"/>
</dbReference>
<feature type="domain" description="Ribosomal RNA large subunit methyltransferase K/L-like methyltransferase" evidence="1">
    <location>
        <begin position="184"/>
        <end position="338"/>
    </location>
</feature>
<dbReference type="EMBL" id="CP000804">
    <property type="protein sequence ID" value="ABU58658.1"/>
    <property type="molecule type" value="Genomic_DNA"/>
</dbReference>
<protein>
    <submittedName>
        <fullName evidence="2">Putative RNA methylase</fullName>
    </submittedName>
</protein>
<dbReference type="PANTHER" id="PTHR14911:SF13">
    <property type="entry name" value="TRNA (GUANINE(6)-N2)-METHYLTRANSFERASE THUMP3"/>
    <property type="match status" value="1"/>
</dbReference>
<dbReference type="AlphaFoldDB" id="A7NM96"/>
<dbReference type="eggNOG" id="COG0116">
    <property type="taxonomic scope" value="Bacteria"/>
</dbReference>
<accession>A7NM96</accession>
<dbReference type="InterPro" id="IPR029063">
    <property type="entry name" value="SAM-dependent_MTases_sf"/>
</dbReference>
<dbReference type="PANTHER" id="PTHR14911">
    <property type="entry name" value="THUMP DOMAIN-CONTAINING"/>
    <property type="match status" value="1"/>
</dbReference>
<dbReference type="Gene3D" id="3.40.50.150">
    <property type="entry name" value="Vaccinia Virus protein VP39"/>
    <property type="match status" value="1"/>
</dbReference>
<dbReference type="HOGENOM" id="CLU_052320_0_0_0"/>
<dbReference type="CDD" id="cd02440">
    <property type="entry name" value="AdoMet_MTases"/>
    <property type="match status" value="1"/>
</dbReference>
<dbReference type="InterPro" id="IPR000241">
    <property type="entry name" value="RlmKL-like_Mtase"/>
</dbReference>
<name>A7NM96_ROSCS</name>
<dbReference type="RefSeq" id="WP_012121082.1">
    <property type="nucleotide sequence ID" value="NC_009767.1"/>
</dbReference>
<dbReference type="STRING" id="383372.Rcas_2582"/>
<sequence length="362" mass="40063">MPSTRHTFIAQTQPGFEAIAATEITARLDGAQFIDLRSVADKNGMVRFAFSGDPRDLLQLRTVEDVFVVAAEARDLAPGFAALRQLAHLAATAPGIERAIHLVRRVDPRRGGEGRIHYRVIARQVGRLPYRRVDAQVAVERGIAARPDHRWRLVADGGIEFWLVQWPGEALLMVRLSDERMRHRDYKVEHLPASLRPAAAAALAWLTTPRDDDRFLDPMCGAGTILIERAHLGRYRALIGGDIDPEAVATARANIGSRYKPVSIHEWDARRLPLDAGSVTALAVNLPFGAQMGSLEENRTLYPEFLREAARVLRPGARLVALSGDARTLSDALRRNNRLARCATYPVLILGRRAVIVVAERG</sequence>
<dbReference type="KEGG" id="rca:Rcas_2582"/>
<evidence type="ECO:0000259" key="1">
    <source>
        <dbReference type="Pfam" id="PF01170"/>
    </source>
</evidence>
<dbReference type="Proteomes" id="UP000000263">
    <property type="component" value="Chromosome"/>
</dbReference>
<dbReference type="GO" id="GO:0016423">
    <property type="term" value="F:tRNA (guanine) methyltransferase activity"/>
    <property type="evidence" value="ECO:0007669"/>
    <property type="project" value="TreeGrafter"/>
</dbReference>
<proteinExistence type="predicted"/>
<evidence type="ECO:0000313" key="2">
    <source>
        <dbReference type="EMBL" id="ABU58658.1"/>
    </source>
</evidence>
<keyword evidence="2" id="KW-0489">Methyltransferase</keyword>
<evidence type="ECO:0000313" key="3">
    <source>
        <dbReference type="Proteomes" id="UP000000263"/>
    </source>
</evidence>